<evidence type="ECO:0000256" key="1">
    <source>
        <dbReference type="ARBA" id="ARBA00001971"/>
    </source>
</evidence>
<evidence type="ECO:0000256" key="2">
    <source>
        <dbReference type="ARBA" id="ARBA00005179"/>
    </source>
</evidence>
<dbReference type="EMBL" id="JACAZH010000019">
    <property type="protein sequence ID" value="KAF7346414.1"/>
    <property type="molecule type" value="Genomic_DNA"/>
</dbReference>
<dbReference type="Proteomes" id="UP000623467">
    <property type="component" value="Unassembled WGS sequence"/>
</dbReference>
<accession>A0A8H6XTZ6</accession>
<comment type="similarity">
    <text evidence="3">Belongs to the cytochrome P450 family.</text>
</comment>
<dbReference type="CDD" id="cd11065">
    <property type="entry name" value="CYP64-like"/>
    <property type="match status" value="2"/>
</dbReference>
<evidence type="ECO:0000256" key="3">
    <source>
        <dbReference type="ARBA" id="ARBA00010617"/>
    </source>
</evidence>
<dbReference type="GO" id="GO:0004497">
    <property type="term" value="F:monooxygenase activity"/>
    <property type="evidence" value="ECO:0007669"/>
    <property type="project" value="UniProtKB-KW"/>
</dbReference>
<dbReference type="PROSITE" id="PS00086">
    <property type="entry name" value="CYTOCHROME_P450"/>
    <property type="match status" value="2"/>
</dbReference>
<evidence type="ECO:0000313" key="9">
    <source>
        <dbReference type="EMBL" id="KAF7346414.1"/>
    </source>
</evidence>
<keyword evidence="8" id="KW-0503">Monooxygenase</keyword>
<keyword evidence="5" id="KW-0479">Metal-binding</keyword>
<comment type="cofactor">
    <cofactor evidence="1">
        <name>heme</name>
        <dbReference type="ChEBI" id="CHEBI:30413"/>
    </cofactor>
</comment>
<keyword evidence="4" id="KW-0349">Heme</keyword>
<organism evidence="9 10">
    <name type="scientific">Mycena sanguinolenta</name>
    <dbReference type="NCBI Taxonomy" id="230812"/>
    <lineage>
        <taxon>Eukaryota</taxon>
        <taxon>Fungi</taxon>
        <taxon>Dikarya</taxon>
        <taxon>Basidiomycota</taxon>
        <taxon>Agaricomycotina</taxon>
        <taxon>Agaricomycetes</taxon>
        <taxon>Agaricomycetidae</taxon>
        <taxon>Agaricales</taxon>
        <taxon>Marasmiineae</taxon>
        <taxon>Mycenaceae</taxon>
        <taxon>Mycena</taxon>
    </lineage>
</organism>
<dbReference type="InterPro" id="IPR002401">
    <property type="entry name" value="Cyt_P450_E_grp-I"/>
</dbReference>
<evidence type="ECO:0000256" key="7">
    <source>
        <dbReference type="ARBA" id="ARBA00023004"/>
    </source>
</evidence>
<dbReference type="PANTHER" id="PTHR46300">
    <property type="entry name" value="P450, PUTATIVE (EUROFUNG)-RELATED-RELATED"/>
    <property type="match status" value="1"/>
</dbReference>
<sequence length="710" mass="79471">MVELMGWDFNVGLLPLGDRWREGRKMFQEHFRRDRVRNYHPIQMEKIHQLLRGLLSSPQEFGDHLRLLSGAIVMATVYGYDIQLHNDHFVSLAENAMKKLSESFFPGSMAVNAFPILRYLPSWMPGAECRQLTKEMLEVPFEYVKQNMRDGVDSNSMVARVLEANQTRGRHDEAAIQGVAATAYGAAVDTTNSALASFFLAMAIYPDVQKKAQAEIDTVIGSHRLPEFADRPSLPFVEALCREVMRWRPMVPLGMAHVSTEDDVYDGYFIPKGAIVMGNVWAMTRDESIYPEPERFNPDRFFTTDGKLNDDEIVFTFGFGRRICVGRHNADATIWAAIVSVLSTFNIAKAKDANGKEIDIDPAYSDGIVRLSAAIIMATVYGYDVQNSNDRLVALSENAVKKLSDSFFTGAVVVNMFPILRYLPSWMPGAGFRQYAADCQEATKEMRQVPFDFVKQNMRDGFDSKSMVARLLEENKARGHHNEVAIQDVAAVAYATGADTTVSALATFFLAMAIHPEIQKKAQAEIDTVVGTHRLPDFEDRPSLPFVEAVLREVMRWKPVGPLGVPHASTADDIYDGYFIPKGTTVIGNIWAMTRDESIYPKPERFNPDRFFTADGKLTDDEVVFAFGFGRRICVGRHIADATVWATFVSILSTFNIAKAKDDMGKEIDIDPSNYSDSMASHPLPFPCSITPRSETATSLVQSTTETHDF</sequence>
<name>A0A8H6XTZ6_9AGAR</name>
<keyword evidence="7" id="KW-0408">Iron</keyword>
<dbReference type="InterPro" id="IPR001128">
    <property type="entry name" value="Cyt_P450"/>
</dbReference>
<dbReference type="Gene3D" id="1.10.630.10">
    <property type="entry name" value="Cytochrome P450"/>
    <property type="match status" value="2"/>
</dbReference>
<keyword evidence="10" id="KW-1185">Reference proteome</keyword>
<proteinExistence type="inferred from homology"/>
<protein>
    <submittedName>
        <fullName evidence="9">Putative cytochrome P450</fullName>
    </submittedName>
</protein>
<dbReference type="InterPro" id="IPR017972">
    <property type="entry name" value="Cyt_P450_CS"/>
</dbReference>
<dbReference type="PANTHER" id="PTHR46300:SF7">
    <property type="entry name" value="P450, PUTATIVE (EUROFUNG)-RELATED"/>
    <property type="match status" value="1"/>
</dbReference>
<gene>
    <name evidence="9" type="ORF">MSAN_01869300</name>
</gene>
<dbReference type="GO" id="GO:0020037">
    <property type="term" value="F:heme binding"/>
    <property type="evidence" value="ECO:0007669"/>
    <property type="project" value="InterPro"/>
</dbReference>
<evidence type="ECO:0000256" key="5">
    <source>
        <dbReference type="ARBA" id="ARBA00022723"/>
    </source>
</evidence>
<evidence type="ECO:0000313" key="10">
    <source>
        <dbReference type="Proteomes" id="UP000623467"/>
    </source>
</evidence>
<evidence type="ECO:0000256" key="4">
    <source>
        <dbReference type="ARBA" id="ARBA00022617"/>
    </source>
</evidence>
<evidence type="ECO:0000256" key="8">
    <source>
        <dbReference type="ARBA" id="ARBA00023033"/>
    </source>
</evidence>
<dbReference type="Pfam" id="PF00067">
    <property type="entry name" value="p450"/>
    <property type="match status" value="2"/>
</dbReference>
<dbReference type="PRINTS" id="PR00463">
    <property type="entry name" value="EP450I"/>
</dbReference>
<dbReference type="OrthoDB" id="2919035at2759"/>
<comment type="caution">
    <text evidence="9">The sequence shown here is derived from an EMBL/GenBank/DDBJ whole genome shotgun (WGS) entry which is preliminary data.</text>
</comment>
<comment type="pathway">
    <text evidence="2">Secondary metabolite biosynthesis.</text>
</comment>
<dbReference type="GO" id="GO:0005506">
    <property type="term" value="F:iron ion binding"/>
    <property type="evidence" value="ECO:0007669"/>
    <property type="project" value="InterPro"/>
</dbReference>
<dbReference type="GO" id="GO:0016705">
    <property type="term" value="F:oxidoreductase activity, acting on paired donors, with incorporation or reduction of molecular oxygen"/>
    <property type="evidence" value="ECO:0007669"/>
    <property type="project" value="InterPro"/>
</dbReference>
<keyword evidence="6" id="KW-0560">Oxidoreductase</keyword>
<dbReference type="InterPro" id="IPR036396">
    <property type="entry name" value="Cyt_P450_sf"/>
</dbReference>
<dbReference type="InterPro" id="IPR050364">
    <property type="entry name" value="Cytochrome_P450_fung"/>
</dbReference>
<dbReference type="PRINTS" id="PR00385">
    <property type="entry name" value="P450"/>
</dbReference>
<dbReference type="SUPFAM" id="SSF48264">
    <property type="entry name" value="Cytochrome P450"/>
    <property type="match status" value="2"/>
</dbReference>
<evidence type="ECO:0000256" key="6">
    <source>
        <dbReference type="ARBA" id="ARBA00023002"/>
    </source>
</evidence>
<reference evidence="9" key="1">
    <citation type="submission" date="2020-05" db="EMBL/GenBank/DDBJ databases">
        <title>Mycena genomes resolve the evolution of fungal bioluminescence.</title>
        <authorList>
            <person name="Tsai I.J."/>
        </authorList>
    </citation>
    <scope>NUCLEOTIDE SEQUENCE</scope>
    <source>
        <strain evidence="9">160909Yilan</strain>
    </source>
</reference>
<dbReference type="AlphaFoldDB" id="A0A8H6XTZ6"/>